<keyword evidence="4" id="KW-1185">Reference proteome</keyword>
<feature type="compositionally biased region" description="Polar residues" evidence="2">
    <location>
        <begin position="724"/>
        <end position="737"/>
    </location>
</feature>
<evidence type="ECO:0000256" key="1">
    <source>
        <dbReference type="SAM" id="Coils"/>
    </source>
</evidence>
<keyword evidence="1" id="KW-0175">Coiled coil</keyword>
<name>A0A7J7JH32_BUGNE</name>
<dbReference type="EMBL" id="VXIV02002462">
    <property type="protein sequence ID" value="KAF6025415.1"/>
    <property type="molecule type" value="Genomic_DNA"/>
</dbReference>
<feature type="compositionally biased region" description="Basic and acidic residues" evidence="2">
    <location>
        <begin position="991"/>
        <end position="1014"/>
    </location>
</feature>
<comment type="caution">
    <text evidence="3">The sequence shown here is derived from an EMBL/GenBank/DDBJ whole genome shotgun (WGS) entry which is preliminary data.</text>
</comment>
<feature type="region of interest" description="Disordered" evidence="2">
    <location>
        <begin position="1"/>
        <end position="40"/>
    </location>
</feature>
<feature type="compositionally biased region" description="Polar residues" evidence="2">
    <location>
        <begin position="1"/>
        <end position="10"/>
    </location>
</feature>
<feature type="region of interest" description="Disordered" evidence="2">
    <location>
        <begin position="703"/>
        <end position="737"/>
    </location>
</feature>
<feature type="compositionally biased region" description="Basic residues" evidence="2">
    <location>
        <begin position="1015"/>
        <end position="1027"/>
    </location>
</feature>
<feature type="compositionally biased region" description="Polar residues" evidence="2">
    <location>
        <begin position="91"/>
        <end position="105"/>
    </location>
</feature>
<feature type="region of interest" description="Disordered" evidence="2">
    <location>
        <begin position="71"/>
        <end position="109"/>
    </location>
</feature>
<feature type="region of interest" description="Disordered" evidence="2">
    <location>
        <begin position="500"/>
        <end position="519"/>
    </location>
</feature>
<evidence type="ECO:0000313" key="3">
    <source>
        <dbReference type="EMBL" id="KAF6025415.1"/>
    </source>
</evidence>
<accession>A0A7J7JH32</accession>
<feature type="region of interest" description="Disordered" evidence="2">
    <location>
        <begin position="958"/>
        <end position="1027"/>
    </location>
</feature>
<proteinExistence type="predicted"/>
<gene>
    <name evidence="3" type="ORF">EB796_016274</name>
</gene>
<feature type="coiled-coil region" evidence="1">
    <location>
        <begin position="791"/>
        <end position="849"/>
    </location>
</feature>
<evidence type="ECO:0000256" key="2">
    <source>
        <dbReference type="SAM" id="MobiDB-lite"/>
    </source>
</evidence>
<reference evidence="3" key="1">
    <citation type="submission" date="2020-06" db="EMBL/GenBank/DDBJ databases">
        <title>Draft genome of Bugula neritina, a colonial animal packing powerful symbionts and potential medicines.</title>
        <authorList>
            <person name="Rayko M."/>
        </authorList>
    </citation>
    <scope>NUCLEOTIDE SEQUENCE [LARGE SCALE GENOMIC DNA]</scope>
    <source>
        <strain evidence="3">Kwan_BN1</strain>
    </source>
</reference>
<feature type="compositionally biased region" description="Polar residues" evidence="2">
    <location>
        <begin position="398"/>
        <end position="409"/>
    </location>
</feature>
<sequence length="1027" mass="115704">MGSGASQPTATPAIGRQQPAVIESQQTRQRPPPPPTYYYAPQVASHVQPPQVYSPQMSNYNFHQGNVPQHYLPGLYPQLTSDRTESPPPSIQSHGASTPSGGNTITERDWQAGGGLELDYSLREMTWPPPNNNLLLTDEDIRQGDDFIAEMAEKRMLFDSTQIELLKKLQVEASNSNDDVTEITNLITTLCQMHHFLYGGHEDESGIEFEPASNSLEDNYILEQIDSLSRRHHQELVKSDRLCAIKLLHGRGPEMTEQKLDSIIEEHIKLRSYMRTRQTKDQIAAYIQVQSAIKENPQLYKSTAGPISYKGETKLVTSTADHPIVQRLPPLTRAKLKSIGATRGRTVTVDADGNVTDRHTEDSSSTQDVARFSSRQEEANTYHTQGTVEKAESKSSNHKNPNSGNNFQSASIWNRASSSEESEDDDAILQSKILTGTSTHQVGHSTNRPAAGLAEFHRKSGPSNSAVKSSVGLAGFTVVTADPRYIANVSYQPEKPVIQKEAPAAVQQEESQDSDENDDLLRTGVVAGTVNQRINQYSSRHEETATFENSHYVSRKVDDQHNFDIVDYENDFEDDDEDLLAQYKTSLNGDRSGDEDSESVASTEDTRSQVSQDNTDSEREQSYYHADQTLKASAQLKEGVAEAIWANKEDLNQASFAALISLWQEKQRNIEQNEGAVTASSSTSKNLWRKVKDKLMYDAIKSAGTSQGDSEDEGSDGDASSISTSMQTTLPSNQSISVQTDAAAARVDAETLVDEFFVDDKEKKKIKKMDKDLVEMITNNDLTDNELRMIMARNRENVEKLRRQREANRLKSLQLLKDRNAMKYQTDDEEDAETLDEETERKLDEIEQKVVNKFLKHRSRITDKDMSALLKEARQRQEDILRQRNIEKVRQNEKIRKQLIEKRNAKMKEEQISSKGKKTGDFEAEFFKDLKDKFNSGNLTHEQFKALMEQHLTRLGNASLQAPQEPKNKPTYKAQDSSEDHAMNAQKIITRAHEKSKAIKDVRQRERENAVAELKHKKQMKKKKALA</sequence>
<feature type="region of interest" description="Disordered" evidence="2">
    <location>
        <begin position="586"/>
        <end position="621"/>
    </location>
</feature>
<feature type="compositionally biased region" description="Polar residues" evidence="2">
    <location>
        <begin position="599"/>
        <end position="614"/>
    </location>
</feature>
<organism evidence="3 4">
    <name type="scientific">Bugula neritina</name>
    <name type="common">Brown bryozoan</name>
    <name type="synonym">Sertularia neritina</name>
    <dbReference type="NCBI Taxonomy" id="10212"/>
    <lineage>
        <taxon>Eukaryota</taxon>
        <taxon>Metazoa</taxon>
        <taxon>Spiralia</taxon>
        <taxon>Lophotrochozoa</taxon>
        <taxon>Bryozoa</taxon>
        <taxon>Gymnolaemata</taxon>
        <taxon>Cheilostomatida</taxon>
        <taxon>Flustrina</taxon>
        <taxon>Buguloidea</taxon>
        <taxon>Bugulidae</taxon>
        <taxon>Bugula</taxon>
    </lineage>
</organism>
<dbReference type="AlphaFoldDB" id="A0A7J7JH32"/>
<protein>
    <submittedName>
        <fullName evidence="3">Uncharacterized protein</fullName>
    </submittedName>
</protein>
<feature type="region of interest" description="Disordered" evidence="2">
    <location>
        <begin position="350"/>
        <end position="409"/>
    </location>
</feature>
<dbReference type="Proteomes" id="UP000593567">
    <property type="component" value="Unassembled WGS sequence"/>
</dbReference>
<evidence type="ECO:0000313" key="4">
    <source>
        <dbReference type="Proteomes" id="UP000593567"/>
    </source>
</evidence>